<proteinExistence type="predicted"/>
<evidence type="ECO:0000313" key="4">
    <source>
        <dbReference type="EMBL" id="MXV19199.1"/>
    </source>
</evidence>
<evidence type="ECO:0000256" key="1">
    <source>
        <dbReference type="ARBA" id="ARBA00023015"/>
    </source>
</evidence>
<dbReference type="AlphaFoldDB" id="A0A6I4YA34"/>
<dbReference type="Pfam" id="PF03704">
    <property type="entry name" value="BTAD"/>
    <property type="match status" value="1"/>
</dbReference>
<dbReference type="PANTHER" id="PTHR35807:SF1">
    <property type="entry name" value="TRANSCRIPTIONAL REGULATOR REDD"/>
    <property type="match status" value="1"/>
</dbReference>
<dbReference type="GO" id="GO:0003677">
    <property type="term" value="F:DNA binding"/>
    <property type="evidence" value="ECO:0007669"/>
    <property type="project" value="TreeGrafter"/>
</dbReference>
<gene>
    <name evidence="4" type="ORF">GLX28_06080</name>
</gene>
<protein>
    <recommendedName>
        <fullName evidence="3">Bacterial transcriptional activator domain-containing protein</fullName>
    </recommendedName>
</protein>
<dbReference type="PANTHER" id="PTHR35807">
    <property type="entry name" value="TRANSCRIPTIONAL REGULATOR REDD-RELATED"/>
    <property type="match status" value="1"/>
</dbReference>
<comment type="caution">
    <text evidence="4">The sequence shown here is derived from an EMBL/GenBank/DDBJ whole genome shotgun (WGS) entry which is preliminary data.</text>
</comment>
<dbReference type="Gene3D" id="1.25.40.10">
    <property type="entry name" value="Tetratricopeptide repeat domain"/>
    <property type="match status" value="2"/>
</dbReference>
<feature type="domain" description="Bacterial transcriptional activator" evidence="3">
    <location>
        <begin position="536"/>
        <end position="638"/>
    </location>
</feature>
<dbReference type="SUPFAM" id="SSF48452">
    <property type="entry name" value="TPR-like"/>
    <property type="match status" value="1"/>
</dbReference>
<dbReference type="InterPro" id="IPR005158">
    <property type="entry name" value="BTAD"/>
</dbReference>
<keyword evidence="2" id="KW-0804">Transcription</keyword>
<keyword evidence="5" id="KW-1185">Reference proteome</keyword>
<sequence length="647" mass="70588">MPASLRASSDSPETVLAALASGEFALGYQRYESLSTPSPTDDLWAAQCLVQLGRRAEALAMFSRLRAAGLEDAAPLAAVAYRFEGNLEAAREALMDLDTWRLTGFGEAVAWRERGMLAYTAGRLQDALTCTRRAWRAALADDTARLFLPSFTAPLAMILAALGHDHAASQYITQALPGTSEAQRAPLLWILSACQVRAGQFSAAHDALNQIATCTLTPPSRSLLAYHWGVYHQTLGAWAEAAEAFTQAARLARETGLVEAEGYASLQLAALACRRGQTEIGSVYLARAQSRIIGARAQALCAAQEGALLAFSPEGTGQADALICAAANLRALGLQREAGETQVLIAEVHLRRGEEDLALQALLRAAESRATLGDNVTIAARILECRRVHDWVTHSPVRDVSSGLSELQQDLRRLTTSRPAPLVLTTLGRYGLHLGDTPIKLNVGLRRTLELLTYLLQRGEVTLENLQTDVFEGCTPHAARDYLHVIRHALSRSIPGLHLPFDRTRGVYQLKVYGRELHWDVQQLQVELRCLTPAGLHGALRAYAGPFLPQCTSGWVEDVRTQLDWLILQSGERVAQQMMNGGACRQAADVLRDLIHRYPEIATLHESLVQAVRADQGEASAALEAERCRAILNRALDLHIPLDQDQK</sequence>
<dbReference type="InterPro" id="IPR051677">
    <property type="entry name" value="AfsR-DnrI-RedD_regulator"/>
</dbReference>
<dbReference type="GO" id="GO:0006355">
    <property type="term" value="P:regulation of DNA-templated transcription"/>
    <property type="evidence" value="ECO:0007669"/>
    <property type="project" value="TreeGrafter"/>
</dbReference>
<name>A0A6I4YA34_9DEIO</name>
<keyword evidence="1" id="KW-0805">Transcription regulation</keyword>
<organism evidence="4 5">
    <name type="scientific">Deinococcus xianganensis</name>
    <dbReference type="NCBI Taxonomy" id="1507289"/>
    <lineage>
        <taxon>Bacteria</taxon>
        <taxon>Thermotogati</taxon>
        <taxon>Deinococcota</taxon>
        <taxon>Deinococci</taxon>
        <taxon>Deinococcales</taxon>
        <taxon>Deinococcaceae</taxon>
        <taxon>Deinococcus</taxon>
    </lineage>
</organism>
<dbReference type="RefSeq" id="WP_237427151.1">
    <property type="nucleotide sequence ID" value="NZ_WVHK01000015.1"/>
</dbReference>
<accession>A0A6I4YA34</accession>
<dbReference type="Proteomes" id="UP000430519">
    <property type="component" value="Unassembled WGS sequence"/>
</dbReference>
<evidence type="ECO:0000256" key="2">
    <source>
        <dbReference type="ARBA" id="ARBA00023163"/>
    </source>
</evidence>
<dbReference type="InterPro" id="IPR011990">
    <property type="entry name" value="TPR-like_helical_dom_sf"/>
</dbReference>
<dbReference type="EMBL" id="WVHK01000015">
    <property type="protein sequence ID" value="MXV19199.1"/>
    <property type="molecule type" value="Genomic_DNA"/>
</dbReference>
<evidence type="ECO:0000313" key="5">
    <source>
        <dbReference type="Proteomes" id="UP000430519"/>
    </source>
</evidence>
<reference evidence="4 5" key="1">
    <citation type="submission" date="2019-11" db="EMBL/GenBank/DDBJ databases">
        <title>Genome sequence of Deinococcus xianganensis Y35, AI-2 producing algicidal bacterium, isolated from lake water.</title>
        <authorList>
            <person name="Li Y."/>
        </authorList>
    </citation>
    <scope>NUCLEOTIDE SEQUENCE [LARGE SCALE GENOMIC DNA]</scope>
    <source>
        <strain evidence="4 5">Y35</strain>
    </source>
</reference>
<evidence type="ECO:0000259" key="3">
    <source>
        <dbReference type="Pfam" id="PF03704"/>
    </source>
</evidence>